<dbReference type="EMBL" id="BJCE01000133">
    <property type="protein sequence ID" value="GCL38329.1"/>
    <property type="molecule type" value="Genomic_DNA"/>
</dbReference>
<comment type="similarity">
    <text evidence="1">Belongs to the HicA mRNA interferase family.</text>
</comment>
<evidence type="ECO:0000256" key="1">
    <source>
        <dbReference type="ARBA" id="ARBA00006620"/>
    </source>
</evidence>
<dbReference type="SUPFAM" id="SSF54786">
    <property type="entry name" value="YcfA/nrd intein domain"/>
    <property type="match status" value="1"/>
</dbReference>
<keyword evidence="4" id="KW-0255">Endonuclease</keyword>
<keyword evidence="7" id="KW-0346">Stress response</keyword>
<evidence type="ECO:0008006" key="10">
    <source>
        <dbReference type="Google" id="ProtNLM"/>
    </source>
</evidence>
<evidence type="ECO:0000256" key="2">
    <source>
        <dbReference type="ARBA" id="ARBA00022649"/>
    </source>
</evidence>
<dbReference type="GO" id="GO:0016787">
    <property type="term" value="F:hydrolase activity"/>
    <property type="evidence" value="ECO:0007669"/>
    <property type="project" value="UniProtKB-KW"/>
</dbReference>
<proteinExistence type="inferred from homology"/>
<keyword evidence="6" id="KW-0694">RNA-binding</keyword>
<name>A0A480A082_9CYAN</name>
<keyword evidence="9" id="KW-1185">Reference proteome</keyword>
<dbReference type="InterPro" id="IPR012933">
    <property type="entry name" value="HicA_mRNA_interferase"/>
</dbReference>
<keyword evidence="2" id="KW-1277">Toxin-antitoxin system</keyword>
<evidence type="ECO:0000256" key="7">
    <source>
        <dbReference type="ARBA" id="ARBA00023016"/>
    </source>
</evidence>
<evidence type="ECO:0000256" key="3">
    <source>
        <dbReference type="ARBA" id="ARBA00022722"/>
    </source>
</evidence>
<evidence type="ECO:0000256" key="6">
    <source>
        <dbReference type="ARBA" id="ARBA00022884"/>
    </source>
</evidence>
<protein>
    <recommendedName>
        <fullName evidence="10">YcfA family protein</fullName>
    </recommendedName>
</protein>
<organism evidence="8 9">
    <name type="scientific">Sphaerospermopsis reniformis</name>
    <dbReference type="NCBI Taxonomy" id="531300"/>
    <lineage>
        <taxon>Bacteria</taxon>
        <taxon>Bacillati</taxon>
        <taxon>Cyanobacteriota</taxon>
        <taxon>Cyanophyceae</taxon>
        <taxon>Nostocales</taxon>
        <taxon>Aphanizomenonaceae</taxon>
        <taxon>Sphaerospermopsis</taxon>
    </lineage>
</organism>
<dbReference type="Gene3D" id="3.30.920.30">
    <property type="entry name" value="Hypothetical protein"/>
    <property type="match status" value="1"/>
</dbReference>
<accession>A0A480A082</accession>
<reference evidence="9" key="1">
    <citation type="submission" date="2019-02" db="EMBL/GenBank/DDBJ databases">
        <title>Draft genome sequence of Sphaerospermopsis reniformis NIES-1949.</title>
        <authorList>
            <person name="Yamaguchi H."/>
            <person name="Suzuki S."/>
            <person name="Kawachi M."/>
        </authorList>
    </citation>
    <scope>NUCLEOTIDE SEQUENCE [LARGE SCALE GENOMIC DNA]</scope>
    <source>
        <strain evidence="9">NIES-1949</strain>
    </source>
</reference>
<dbReference type="InterPro" id="IPR038570">
    <property type="entry name" value="HicA_sf"/>
</dbReference>
<evidence type="ECO:0000256" key="4">
    <source>
        <dbReference type="ARBA" id="ARBA00022759"/>
    </source>
</evidence>
<evidence type="ECO:0000313" key="9">
    <source>
        <dbReference type="Proteomes" id="UP000300142"/>
    </source>
</evidence>
<comment type="caution">
    <text evidence="8">The sequence shown here is derived from an EMBL/GenBank/DDBJ whole genome shotgun (WGS) entry which is preliminary data.</text>
</comment>
<keyword evidence="3" id="KW-0540">Nuclease</keyword>
<dbReference type="AlphaFoldDB" id="A0A480A082"/>
<evidence type="ECO:0000313" key="8">
    <source>
        <dbReference type="EMBL" id="GCL38329.1"/>
    </source>
</evidence>
<gene>
    <name evidence="8" type="ORF">SR1949_34430</name>
</gene>
<dbReference type="GO" id="GO:0004519">
    <property type="term" value="F:endonuclease activity"/>
    <property type="evidence" value="ECO:0007669"/>
    <property type="project" value="UniProtKB-KW"/>
</dbReference>
<keyword evidence="5" id="KW-0378">Hydrolase</keyword>
<dbReference type="Proteomes" id="UP000300142">
    <property type="component" value="Unassembled WGS sequence"/>
</dbReference>
<dbReference type="Pfam" id="PF07927">
    <property type="entry name" value="HicA_toxin"/>
    <property type="match status" value="1"/>
</dbReference>
<sequence length="58" mass="6724">MKRGNFVRELVDAGCYLKRHGKKHDIYINPINGKQSPVPRHPEIKESLCRLIKKQLGI</sequence>
<dbReference type="GO" id="GO:0003729">
    <property type="term" value="F:mRNA binding"/>
    <property type="evidence" value="ECO:0007669"/>
    <property type="project" value="InterPro"/>
</dbReference>
<dbReference type="RefSeq" id="WP_096572413.1">
    <property type="nucleotide sequence ID" value="NZ_BJCE01000133.1"/>
</dbReference>
<evidence type="ECO:0000256" key="5">
    <source>
        <dbReference type="ARBA" id="ARBA00022801"/>
    </source>
</evidence>